<keyword evidence="5 8" id="KW-0570">Pentose shunt</keyword>
<keyword evidence="10" id="KW-1185">Reference proteome</keyword>
<evidence type="ECO:0000256" key="1">
    <source>
        <dbReference type="ARBA" id="ARBA00004857"/>
    </source>
</evidence>
<comment type="pathway">
    <text evidence="1 8">Carbohydrate degradation; pentose phosphate pathway; D-glyceraldehyde 3-phosphate and beta-D-fructose 6-phosphate from D-ribose 5-phosphate and D-xylulose 5-phosphate (non-oxidative stage): step 2/3.</text>
</comment>
<name>A0AAW0XHY9_CHEQU</name>
<dbReference type="GO" id="GO:0004801">
    <property type="term" value="F:transaldolase activity"/>
    <property type="evidence" value="ECO:0007669"/>
    <property type="project" value="UniProtKB-EC"/>
</dbReference>
<sequence>MSESPTKKGKMATSLEQLKEMTVVVADTGDFESMKKYMPTDATTNPSLILQAAKMPQYESLINEAVEYGMKKGHNKAEKVTHAMDKLFVLFGCEILKIVPGRVSIEVDARLSFDKEASICKARRFISMFAEEEIDKERILIKLASTWEGIQAAKVLEEEYGIHCNLTLLFGFAQAVACAEAGVTLISPFVGRILDWYVANTDQKTFEAHDDPGVKSVTRIYNYYKKYGYKTVVMGASFRNSGEIRELAGCDLLTIGPKFLEELQNSTEPITQHLSEASAKKHDMEKVEMTEAKFRWEMNEDQMANDKLSDGIRKFAADAVKLEKMLLEKLK</sequence>
<dbReference type="SUPFAM" id="SSF51569">
    <property type="entry name" value="Aldolase"/>
    <property type="match status" value="1"/>
</dbReference>
<dbReference type="EMBL" id="JARKIK010000023">
    <property type="protein sequence ID" value="KAK8744017.1"/>
    <property type="molecule type" value="Genomic_DNA"/>
</dbReference>
<dbReference type="GO" id="GO:0009052">
    <property type="term" value="P:pentose-phosphate shunt, non-oxidative branch"/>
    <property type="evidence" value="ECO:0007669"/>
    <property type="project" value="TreeGrafter"/>
</dbReference>
<evidence type="ECO:0000313" key="10">
    <source>
        <dbReference type="Proteomes" id="UP001445076"/>
    </source>
</evidence>
<dbReference type="Gene3D" id="3.20.20.70">
    <property type="entry name" value="Aldolase class I"/>
    <property type="match status" value="1"/>
</dbReference>
<dbReference type="InterPro" id="IPR018225">
    <property type="entry name" value="Transaldolase_AS"/>
</dbReference>
<proteinExistence type="inferred from homology"/>
<dbReference type="NCBIfam" id="TIGR00874">
    <property type="entry name" value="talAB"/>
    <property type="match status" value="1"/>
</dbReference>
<protein>
    <recommendedName>
        <fullName evidence="3 8">Transaldolase</fullName>
        <ecNumber evidence="3 8">2.2.1.2</ecNumber>
    </recommendedName>
</protein>
<organism evidence="9 10">
    <name type="scientific">Cherax quadricarinatus</name>
    <name type="common">Australian red claw crayfish</name>
    <dbReference type="NCBI Taxonomy" id="27406"/>
    <lineage>
        <taxon>Eukaryota</taxon>
        <taxon>Metazoa</taxon>
        <taxon>Ecdysozoa</taxon>
        <taxon>Arthropoda</taxon>
        <taxon>Crustacea</taxon>
        <taxon>Multicrustacea</taxon>
        <taxon>Malacostraca</taxon>
        <taxon>Eumalacostraca</taxon>
        <taxon>Eucarida</taxon>
        <taxon>Decapoda</taxon>
        <taxon>Pleocyemata</taxon>
        <taxon>Astacidea</taxon>
        <taxon>Parastacoidea</taxon>
        <taxon>Parastacidae</taxon>
        <taxon>Cherax</taxon>
    </lineage>
</organism>
<dbReference type="EC" id="2.2.1.2" evidence="3 8"/>
<dbReference type="PANTHER" id="PTHR10683">
    <property type="entry name" value="TRANSALDOLASE"/>
    <property type="match status" value="1"/>
</dbReference>
<dbReference type="InterPro" id="IPR001585">
    <property type="entry name" value="TAL/FSA"/>
</dbReference>
<dbReference type="PROSITE" id="PS00958">
    <property type="entry name" value="TRANSALDOLASE_2"/>
    <property type="match status" value="1"/>
</dbReference>
<dbReference type="HAMAP" id="MF_00492">
    <property type="entry name" value="Transaldolase_1"/>
    <property type="match status" value="1"/>
</dbReference>
<dbReference type="PROSITE" id="PS01054">
    <property type="entry name" value="TRANSALDOLASE_1"/>
    <property type="match status" value="1"/>
</dbReference>
<accession>A0AAW0XHY9</accession>
<comment type="caution">
    <text evidence="9">The sequence shown here is derived from an EMBL/GenBank/DDBJ whole genome shotgun (WGS) entry which is preliminary data.</text>
</comment>
<comment type="similarity">
    <text evidence="2">Belongs to the transaldolase family. Type 1 subfamily.</text>
</comment>
<dbReference type="GO" id="GO:0005737">
    <property type="term" value="C:cytoplasm"/>
    <property type="evidence" value="ECO:0007669"/>
    <property type="project" value="InterPro"/>
</dbReference>
<evidence type="ECO:0000256" key="5">
    <source>
        <dbReference type="ARBA" id="ARBA00023126"/>
    </source>
</evidence>
<evidence type="ECO:0000256" key="3">
    <source>
        <dbReference type="ARBA" id="ARBA00013151"/>
    </source>
</evidence>
<evidence type="ECO:0000256" key="2">
    <source>
        <dbReference type="ARBA" id="ARBA00008012"/>
    </source>
</evidence>
<evidence type="ECO:0000256" key="6">
    <source>
        <dbReference type="ARBA" id="ARBA00023270"/>
    </source>
</evidence>
<evidence type="ECO:0000256" key="4">
    <source>
        <dbReference type="ARBA" id="ARBA00022679"/>
    </source>
</evidence>
<dbReference type="InterPro" id="IPR013785">
    <property type="entry name" value="Aldolase_TIM"/>
</dbReference>
<dbReference type="AlphaFoldDB" id="A0AAW0XHY9"/>
<dbReference type="GO" id="GO:0005975">
    <property type="term" value="P:carbohydrate metabolic process"/>
    <property type="evidence" value="ECO:0007669"/>
    <property type="project" value="InterPro"/>
</dbReference>
<comment type="function">
    <text evidence="8">Catalyzes the rate-limiting step of the non-oxidative phase in the pentose phosphate pathway. Catalyzes the reversible conversion of sedheptulose-7-phosphate and D-glyceraldehyde 3-phosphate into erythrose-4-phosphate and beta-D-fructose 6-phosphate.</text>
</comment>
<dbReference type="CDD" id="cd00957">
    <property type="entry name" value="Transaldolase_TalAB"/>
    <property type="match status" value="1"/>
</dbReference>
<dbReference type="NCBIfam" id="NF009001">
    <property type="entry name" value="PRK12346.1"/>
    <property type="match status" value="1"/>
</dbReference>
<keyword evidence="6" id="KW-0704">Schiff base</keyword>
<evidence type="ECO:0000256" key="7">
    <source>
        <dbReference type="ARBA" id="ARBA00048810"/>
    </source>
</evidence>
<evidence type="ECO:0000313" key="9">
    <source>
        <dbReference type="EMBL" id="KAK8744017.1"/>
    </source>
</evidence>
<comment type="catalytic activity">
    <reaction evidence="7 8">
        <text>D-sedoheptulose 7-phosphate + D-glyceraldehyde 3-phosphate = D-erythrose 4-phosphate + beta-D-fructose 6-phosphate</text>
        <dbReference type="Rhea" id="RHEA:17053"/>
        <dbReference type="ChEBI" id="CHEBI:16897"/>
        <dbReference type="ChEBI" id="CHEBI:57483"/>
        <dbReference type="ChEBI" id="CHEBI:57634"/>
        <dbReference type="ChEBI" id="CHEBI:59776"/>
        <dbReference type="EC" id="2.2.1.2"/>
    </reaction>
</comment>
<dbReference type="Proteomes" id="UP001445076">
    <property type="component" value="Unassembled WGS sequence"/>
</dbReference>
<evidence type="ECO:0000256" key="8">
    <source>
        <dbReference type="RuleBase" id="RU000501"/>
    </source>
</evidence>
<dbReference type="FunFam" id="3.20.20.70:FF:000088">
    <property type="entry name" value="Transaldolase"/>
    <property type="match status" value="1"/>
</dbReference>
<gene>
    <name evidence="9" type="ORF">OTU49_000963</name>
</gene>
<keyword evidence="4 8" id="KW-0808">Transferase</keyword>
<reference evidence="9 10" key="1">
    <citation type="journal article" date="2024" name="BMC Genomics">
        <title>Genome assembly of redclaw crayfish (Cherax quadricarinatus) provides insights into its immune adaptation and hypoxia tolerance.</title>
        <authorList>
            <person name="Liu Z."/>
            <person name="Zheng J."/>
            <person name="Li H."/>
            <person name="Fang K."/>
            <person name="Wang S."/>
            <person name="He J."/>
            <person name="Zhou D."/>
            <person name="Weng S."/>
            <person name="Chi M."/>
            <person name="Gu Z."/>
            <person name="He J."/>
            <person name="Li F."/>
            <person name="Wang M."/>
        </authorList>
    </citation>
    <scope>NUCLEOTIDE SEQUENCE [LARGE SCALE GENOMIC DNA]</scope>
    <source>
        <strain evidence="9">ZL_2023a</strain>
    </source>
</reference>
<dbReference type="InterPro" id="IPR004730">
    <property type="entry name" value="Transaldolase_1"/>
</dbReference>
<dbReference type="PANTHER" id="PTHR10683:SF18">
    <property type="entry name" value="TRANSALDOLASE"/>
    <property type="match status" value="1"/>
</dbReference>
<dbReference type="Pfam" id="PF00923">
    <property type="entry name" value="TAL_FSA"/>
    <property type="match status" value="1"/>
</dbReference>